<keyword evidence="7" id="KW-0653">Protein transport</keyword>
<comment type="similarity">
    <text evidence="2">Belongs to the SEC62 family.</text>
</comment>
<keyword evidence="6" id="KW-0256">Endoplasmic reticulum</keyword>
<evidence type="ECO:0000256" key="3">
    <source>
        <dbReference type="ARBA" id="ARBA00021257"/>
    </source>
</evidence>
<feature type="compositionally biased region" description="Basic residues" evidence="11">
    <location>
        <begin position="242"/>
        <end position="251"/>
    </location>
</feature>
<evidence type="ECO:0000256" key="5">
    <source>
        <dbReference type="ARBA" id="ARBA00022692"/>
    </source>
</evidence>
<gene>
    <name evidence="13" type="ORF">CORT_0B09800</name>
</gene>
<dbReference type="NCBIfam" id="TIGR00869">
    <property type="entry name" value="sec62"/>
    <property type="match status" value="1"/>
</dbReference>
<feature type="transmembrane region" description="Helical" evidence="12">
    <location>
        <begin position="177"/>
        <end position="202"/>
    </location>
</feature>
<organism evidence="13 14">
    <name type="scientific">Candida orthopsilosis (strain 90-125)</name>
    <name type="common">Yeast</name>
    <dbReference type="NCBI Taxonomy" id="1136231"/>
    <lineage>
        <taxon>Eukaryota</taxon>
        <taxon>Fungi</taxon>
        <taxon>Dikarya</taxon>
        <taxon>Ascomycota</taxon>
        <taxon>Saccharomycotina</taxon>
        <taxon>Pichiomycetes</taxon>
        <taxon>Debaryomycetaceae</taxon>
        <taxon>Candida/Lodderomyces clade</taxon>
        <taxon>Candida</taxon>
    </lineage>
</organism>
<evidence type="ECO:0000313" key="13">
    <source>
        <dbReference type="EMBL" id="CCG22684.1"/>
    </source>
</evidence>
<accession>H8X0H2</accession>
<keyword evidence="10 12" id="KW-0472">Membrane</keyword>
<dbReference type="PANTHER" id="PTHR12443:SF9">
    <property type="entry name" value="TRANSLOCATION PROTEIN SEC62"/>
    <property type="match status" value="1"/>
</dbReference>
<dbReference type="GO" id="GO:0005789">
    <property type="term" value="C:endoplasmic reticulum membrane"/>
    <property type="evidence" value="ECO:0007669"/>
    <property type="project" value="UniProtKB-SubCell"/>
</dbReference>
<feature type="region of interest" description="Disordered" evidence="11">
    <location>
        <begin position="242"/>
        <end position="304"/>
    </location>
</feature>
<protein>
    <recommendedName>
        <fullName evidence="3">Translocation protein SEC62</fullName>
    </recommendedName>
</protein>
<dbReference type="KEGG" id="cot:CORT_0B09800"/>
<evidence type="ECO:0000256" key="10">
    <source>
        <dbReference type="ARBA" id="ARBA00023136"/>
    </source>
</evidence>
<dbReference type="eggNOG" id="KOG2927">
    <property type="taxonomic scope" value="Eukaryota"/>
</dbReference>
<evidence type="ECO:0000256" key="8">
    <source>
        <dbReference type="ARBA" id="ARBA00022989"/>
    </source>
</evidence>
<evidence type="ECO:0000256" key="9">
    <source>
        <dbReference type="ARBA" id="ARBA00023010"/>
    </source>
</evidence>
<dbReference type="Pfam" id="PF03839">
    <property type="entry name" value="Sec62"/>
    <property type="match status" value="1"/>
</dbReference>
<evidence type="ECO:0000256" key="4">
    <source>
        <dbReference type="ARBA" id="ARBA00022448"/>
    </source>
</evidence>
<dbReference type="OrthoDB" id="200187at2759"/>
<dbReference type="HOGENOM" id="CLU_040936_1_0_1"/>
<sequence length="304" mass="34661">MSSPTPSTGQVQIQTSAQKSPAAINVANYLFQNPILKQRVGLLDNKNDLEFFRYKRFERALLSDDYKTKQQNPRNGLPPISNVEEVQKVFVLLIQNQMIIPIKKLHFSEVKAIKGWKPNREKPTLKRSEKAVVDPNFYYGWLYTKPNPYILLYSILAVVGIFTIILFPLWPNFMRRGVWYLSMAALGLIGLLFATAIVRFIIYVISLVAFPKPFWLFPNLFEDCGFFESFVPLYGWEEPKKKKSKKSKKSKTTAVDDNNEGNEKVEPILTSAEKNATGVKATENGSNGAKKSKRKVTLEEVADE</sequence>
<keyword evidence="14" id="KW-1185">Reference proteome</keyword>
<feature type="transmembrane region" description="Helical" evidence="12">
    <location>
        <begin position="150"/>
        <end position="170"/>
    </location>
</feature>
<keyword evidence="9" id="KW-0811">Translocation</keyword>
<dbReference type="EMBL" id="HE681720">
    <property type="protein sequence ID" value="CCG22684.1"/>
    <property type="molecule type" value="Genomic_DNA"/>
</dbReference>
<evidence type="ECO:0000313" key="14">
    <source>
        <dbReference type="Proteomes" id="UP000005018"/>
    </source>
</evidence>
<name>H8X0H2_CANO9</name>
<reference evidence="13 14" key="1">
    <citation type="journal article" date="2012" name="PLoS ONE">
        <title>Sequence and analysis of the genome of the pathogenic yeast Candida orthopsilosis.</title>
        <authorList>
            <person name="Riccombeni A."/>
            <person name="Vidanes G."/>
            <person name="Proux-Wera E."/>
            <person name="Wolfe K.H."/>
            <person name="Butler G."/>
        </authorList>
    </citation>
    <scope>NUCLEOTIDE SEQUENCE [LARGE SCALE GENOMIC DNA]</scope>
    <source>
        <strain evidence="13 14">Co 90-125</strain>
    </source>
</reference>
<proteinExistence type="inferred from homology"/>
<dbReference type="InterPro" id="IPR011553">
    <property type="entry name" value="Sec62_asco"/>
</dbReference>
<dbReference type="InterPro" id="IPR004728">
    <property type="entry name" value="Sec62"/>
</dbReference>
<dbReference type="PANTHER" id="PTHR12443">
    <property type="entry name" value="TRANSLOCATION PROTEIN SEC62"/>
    <property type="match status" value="1"/>
</dbReference>
<evidence type="ECO:0000256" key="2">
    <source>
        <dbReference type="ARBA" id="ARBA00010604"/>
    </source>
</evidence>
<dbReference type="GO" id="GO:0031204">
    <property type="term" value="P:post-translational protein targeting to membrane, translocation"/>
    <property type="evidence" value="ECO:0007669"/>
    <property type="project" value="TreeGrafter"/>
</dbReference>
<evidence type="ECO:0000256" key="7">
    <source>
        <dbReference type="ARBA" id="ARBA00022927"/>
    </source>
</evidence>
<keyword evidence="4" id="KW-0813">Transport</keyword>
<evidence type="ECO:0000256" key="1">
    <source>
        <dbReference type="ARBA" id="ARBA00004477"/>
    </source>
</evidence>
<evidence type="ECO:0000256" key="12">
    <source>
        <dbReference type="SAM" id="Phobius"/>
    </source>
</evidence>
<evidence type="ECO:0000256" key="11">
    <source>
        <dbReference type="SAM" id="MobiDB-lite"/>
    </source>
</evidence>
<comment type="subcellular location">
    <subcellularLocation>
        <location evidence="1">Endoplasmic reticulum membrane</location>
        <topology evidence="1">Multi-pass membrane protein</topology>
    </subcellularLocation>
</comment>
<dbReference type="AlphaFoldDB" id="H8X0H2"/>
<keyword evidence="8 12" id="KW-1133">Transmembrane helix</keyword>
<keyword evidence="5 12" id="KW-0812">Transmembrane</keyword>
<dbReference type="Proteomes" id="UP000005018">
    <property type="component" value="Chromosome 2"/>
</dbReference>
<evidence type="ECO:0000256" key="6">
    <source>
        <dbReference type="ARBA" id="ARBA00022824"/>
    </source>
</evidence>
<dbReference type="RefSeq" id="XP_003868119.1">
    <property type="nucleotide sequence ID" value="XM_003868071.1"/>
</dbReference>
<dbReference type="GeneID" id="14539126"/>